<comment type="caution">
    <text evidence="2">The sequence shown here is derived from an EMBL/GenBank/DDBJ whole genome shotgun (WGS) entry which is preliminary data.</text>
</comment>
<dbReference type="Proteomes" id="UP001552479">
    <property type="component" value="Unassembled WGS sequence"/>
</dbReference>
<sequence length="67" mass="6820">MAVPAVIGHAFISSASVTMVKEFAGPETALDPLHMGISGRPGWLVMGAFVAFLALAGRVRPAADGTP</sequence>
<accession>A0ABV3IR19</accession>
<protein>
    <submittedName>
        <fullName evidence="2">Uncharacterized protein</fullName>
    </submittedName>
</protein>
<keyword evidence="1" id="KW-0812">Transmembrane</keyword>
<feature type="transmembrane region" description="Helical" evidence="1">
    <location>
        <begin position="42"/>
        <end position="59"/>
    </location>
</feature>
<keyword evidence="1" id="KW-0472">Membrane</keyword>
<keyword evidence="3" id="KW-1185">Reference proteome</keyword>
<proteinExistence type="predicted"/>
<gene>
    <name evidence="2" type="ORF">AB0L03_08490</name>
</gene>
<dbReference type="RefSeq" id="WP_366087333.1">
    <property type="nucleotide sequence ID" value="NZ_JBFASG010000006.1"/>
</dbReference>
<keyword evidence="1" id="KW-1133">Transmembrane helix</keyword>
<dbReference type="EMBL" id="JBFASG010000006">
    <property type="protein sequence ID" value="MEV4922878.1"/>
    <property type="molecule type" value="Genomic_DNA"/>
</dbReference>
<evidence type="ECO:0000313" key="3">
    <source>
        <dbReference type="Proteomes" id="UP001552479"/>
    </source>
</evidence>
<reference evidence="2 3" key="1">
    <citation type="submission" date="2024-06" db="EMBL/GenBank/DDBJ databases">
        <title>The Natural Products Discovery Center: Release of the First 8490 Sequenced Strains for Exploring Actinobacteria Biosynthetic Diversity.</title>
        <authorList>
            <person name="Kalkreuter E."/>
            <person name="Kautsar S.A."/>
            <person name="Yang D."/>
            <person name="Bader C.D."/>
            <person name="Teijaro C.N."/>
            <person name="Fluegel L."/>
            <person name="Davis C.M."/>
            <person name="Simpson J.R."/>
            <person name="Lauterbach L."/>
            <person name="Steele A.D."/>
            <person name="Gui C."/>
            <person name="Meng S."/>
            <person name="Li G."/>
            <person name="Viehrig K."/>
            <person name="Ye F."/>
            <person name="Su P."/>
            <person name="Kiefer A.F."/>
            <person name="Nichols A."/>
            <person name="Cepeda A.J."/>
            <person name="Yan W."/>
            <person name="Fan B."/>
            <person name="Jiang Y."/>
            <person name="Adhikari A."/>
            <person name="Zheng C.-J."/>
            <person name="Schuster L."/>
            <person name="Cowan T.M."/>
            <person name="Smanski M.J."/>
            <person name="Chevrette M.G."/>
            <person name="De Carvalho L.P.S."/>
            <person name="Shen B."/>
        </authorList>
    </citation>
    <scope>NUCLEOTIDE SEQUENCE [LARGE SCALE GENOMIC DNA]</scope>
    <source>
        <strain evidence="2 3">NPDC053791</strain>
    </source>
</reference>
<evidence type="ECO:0000256" key="1">
    <source>
        <dbReference type="SAM" id="Phobius"/>
    </source>
</evidence>
<organism evidence="2 3">
    <name type="scientific">Streptomyces roseoverticillatus</name>
    <dbReference type="NCBI Taxonomy" id="66429"/>
    <lineage>
        <taxon>Bacteria</taxon>
        <taxon>Bacillati</taxon>
        <taxon>Actinomycetota</taxon>
        <taxon>Actinomycetes</taxon>
        <taxon>Kitasatosporales</taxon>
        <taxon>Streptomycetaceae</taxon>
        <taxon>Streptomyces</taxon>
    </lineage>
</organism>
<name>A0ABV3IR19_9ACTN</name>
<evidence type="ECO:0000313" key="2">
    <source>
        <dbReference type="EMBL" id="MEV4922878.1"/>
    </source>
</evidence>